<evidence type="ECO:0000313" key="1">
    <source>
        <dbReference type="EMBL" id="MBW0508506.1"/>
    </source>
</evidence>
<dbReference type="Proteomes" id="UP000765509">
    <property type="component" value="Unassembled WGS sequence"/>
</dbReference>
<name>A0A9Q3DXK9_9BASI</name>
<gene>
    <name evidence="1" type="ORF">O181_048221</name>
</gene>
<comment type="caution">
    <text evidence="1">The sequence shown here is derived from an EMBL/GenBank/DDBJ whole genome shotgun (WGS) entry which is preliminary data.</text>
</comment>
<protein>
    <submittedName>
        <fullName evidence="1">Uncharacterized protein</fullName>
    </submittedName>
</protein>
<dbReference type="OrthoDB" id="428549at2759"/>
<organism evidence="1 2">
    <name type="scientific">Austropuccinia psidii MF-1</name>
    <dbReference type="NCBI Taxonomy" id="1389203"/>
    <lineage>
        <taxon>Eukaryota</taxon>
        <taxon>Fungi</taxon>
        <taxon>Dikarya</taxon>
        <taxon>Basidiomycota</taxon>
        <taxon>Pucciniomycotina</taxon>
        <taxon>Pucciniomycetes</taxon>
        <taxon>Pucciniales</taxon>
        <taxon>Sphaerophragmiaceae</taxon>
        <taxon>Austropuccinia</taxon>
    </lineage>
</organism>
<dbReference type="EMBL" id="AVOT02020362">
    <property type="protein sequence ID" value="MBW0508506.1"/>
    <property type="molecule type" value="Genomic_DNA"/>
</dbReference>
<sequence length="125" mass="13271">MEVGTWPDIAYSVNLLARHAALPLAMPATPTGVHGPHDKHIPGSTTTGPQALPEGVFRCNLGGKFSRSTHGNMVQLNGCTKSLVTMAASSCHAEFMVLGLVTRHGKWAANLLEDMIGTSDPFHLL</sequence>
<dbReference type="AlphaFoldDB" id="A0A9Q3DXK9"/>
<evidence type="ECO:0000313" key="2">
    <source>
        <dbReference type="Proteomes" id="UP000765509"/>
    </source>
</evidence>
<accession>A0A9Q3DXK9</accession>
<proteinExistence type="predicted"/>
<reference evidence="1" key="1">
    <citation type="submission" date="2021-03" db="EMBL/GenBank/DDBJ databases">
        <title>Draft genome sequence of rust myrtle Austropuccinia psidii MF-1, a brazilian biotype.</title>
        <authorList>
            <person name="Quecine M.C."/>
            <person name="Pachon D.M.R."/>
            <person name="Bonatelli M.L."/>
            <person name="Correr F.H."/>
            <person name="Franceschini L.M."/>
            <person name="Leite T.F."/>
            <person name="Margarido G.R.A."/>
            <person name="Almeida C.A."/>
            <person name="Ferrarezi J.A."/>
            <person name="Labate C.A."/>
        </authorList>
    </citation>
    <scope>NUCLEOTIDE SEQUENCE</scope>
    <source>
        <strain evidence="1">MF-1</strain>
    </source>
</reference>
<keyword evidence="2" id="KW-1185">Reference proteome</keyword>